<accession>A0ABQ9H4D9</accession>
<gene>
    <name evidence="2" type="ORF">PR048_019775</name>
</gene>
<feature type="region of interest" description="Disordered" evidence="1">
    <location>
        <begin position="390"/>
        <end position="409"/>
    </location>
</feature>
<dbReference type="Proteomes" id="UP001159363">
    <property type="component" value="Chromosome 6"/>
</dbReference>
<comment type="caution">
    <text evidence="2">The sequence shown here is derived from an EMBL/GenBank/DDBJ whole genome shotgun (WGS) entry which is preliminary data.</text>
</comment>
<evidence type="ECO:0000313" key="2">
    <source>
        <dbReference type="EMBL" id="KAJ8879169.1"/>
    </source>
</evidence>
<proteinExistence type="predicted"/>
<dbReference type="EMBL" id="JARBHB010000007">
    <property type="protein sequence ID" value="KAJ8879169.1"/>
    <property type="molecule type" value="Genomic_DNA"/>
</dbReference>
<feature type="region of interest" description="Disordered" evidence="1">
    <location>
        <begin position="346"/>
        <end position="383"/>
    </location>
</feature>
<evidence type="ECO:0000256" key="1">
    <source>
        <dbReference type="SAM" id="MobiDB-lite"/>
    </source>
</evidence>
<feature type="region of interest" description="Disordered" evidence="1">
    <location>
        <begin position="225"/>
        <end position="258"/>
    </location>
</feature>
<feature type="compositionally biased region" description="Basic and acidic residues" evidence="1">
    <location>
        <begin position="229"/>
        <end position="241"/>
    </location>
</feature>
<feature type="compositionally biased region" description="Basic residues" evidence="1">
    <location>
        <begin position="397"/>
        <end position="409"/>
    </location>
</feature>
<keyword evidence="3" id="KW-1185">Reference proteome</keyword>
<reference evidence="2 3" key="1">
    <citation type="submission" date="2023-02" db="EMBL/GenBank/DDBJ databases">
        <title>LHISI_Scaffold_Assembly.</title>
        <authorList>
            <person name="Stuart O.P."/>
            <person name="Cleave R."/>
            <person name="Magrath M.J.L."/>
            <person name="Mikheyev A.S."/>
        </authorList>
    </citation>
    <scope>NUCLEOTIDE SEQUENCE [LARGE SCALE GENOMIC DNA]</scope>
    <source>
        <strain evidence="2">Daus_M_001</strain>
        <tissue evidence="2">Leg muscle</tissue>
    </source>
</reference>
<protein>
    <submittedName>
        <fullName evidence="2">Uncharacterized protein</fullName>
    </submittedName>
</protein>
<sequence>MSGEKAQDVPLTSNEELKRSSLEFIDRFYQEIDTRCKYIEGISANEGRQIYDSGCSKPPSLMNSDTPLRRPMQYCEEPCEDGLLRETPRLRGHLKASEASKEDSLEWSSFRFLKFIVEYEFSDSVPQLTLALRGPPAWRPDCVASRELRSLASDLNALMISANVTTDDRPAVSPIGTLRQHCTTIQSLARRCDGALVARSSVVLTAIRLKRDNSSKQTAGRIMRPQRHAIGERGDGKDACSRLDANQGRRSNQKDDDVPTAVARLQTSFRQNARWERSVHIPRDLRRELCNMGPAQNLCGSSPFGRKKEGTGWTARGWGRCGTPLTHFRYPLPAKANRIANPLTTSGIQGRRKRDISEKTRRPAASYYMIPTSKNPGNDPAGNRIRFMFVGDERRSHCPNRRRPATSPP</sequence>
<name>A0ABQ9H4D9_9NEOP</name>
<evidence type="ECO:0000313" key="3">
    <source>
        <dbReference type="Proteomes" id="UP001159363"/>
    </source>
</evidence>
<organism evidence="2 3">
    <name type="scientific">Dryococelus australis</name>
    <dbReference type="NCBI Taxonomy" id="614101"/>
    <lineage>
        <taxon>Eukaryota</taxon>
        <taxon>Metazoa</taxon>
        <taxon>Ecdysozoa</taxon>
        <taxon>Arthropoda</taxon>
        <taxon>Hexapoda</taxon>
        <taxon>Insecta</taxon>
        <taxon>Pterygota</taxon>
        <taxon>Neoptera</taxon>
        <taxon>Polyneoptera</taxon>
        <taxon>Phasmatodea</taxon>
        <taxon>Verophasmatodea</taxon>
        <taxon>Anareolatae</taxon>
        <taxon>Phasmatidae</taxon>
        <taxon>Eurycanthinae</taxon>
        <taxon>Dryococelus</taxon>
    </lineage>
</organism>